<dbReference type="PROSITE" id="PS50043">
    <property type="entry name" value="HTH_LUXR_2"/>
    <property type="match status" value="1"/>
</dbReference>
<evidence type="ECO:0000313" key="5">
    <source>
        <dbReference type="Proteomes" id="UP000430146"/>
    </source>
</evidence>
<dbReference type="Gene3D" id="1.25.40.10">
    <property type="entry name" value="Tetratricopeptide repeat domain"/>
    <property type="match status" value="2"/>
</dbReference>
<dbReference type="InterPro" id="IPR011990">
    <property type="entry name" value="TPR-like_helical_dom_sf"/>
</dbReference>
<dbReference type="RefSeq" id="WP_159230068.1">
    <property type="nucleotide sequence ID" value="NZ_CACSIP010000012.1"/>
</dbReference>
<dbReference type="AlphaFoldDB" id="A0A5S9PWC4"/>
<dbReference type="GO" id="GO:0006355">
    <property type="term" value="P:regulation of DNA-templated transcription"/>
    <property type="evidence" value="ECO:0007669"/>
    <property type="project" value="InterPro"/>
</dbReference>
<dbReference type="GO" id="GO:0003677">
    <property type="term" value="F:DNA binding"/>
    <property type="evidence" value="ECO:0007669"/>
    <property type="project" value="InterPro"/>
</dbReference>
<dbReference type="Pfam" id="PF13191">
    <property type="entry name" value="AAA_16"/>
    <property type="match status" value="1"/>
</dbReference>
<dbReference type="GO" id="GO:0004016">
    <property type="term" value="F:adenylate cyclase activity"/>
    <property type="evidence" value="ECO:0007669"/>
    <property type="project" value="TreeGrafter"/>
</dbReference>
<evidence type="ECO:0000256" key="2">
    <source>
        <dbReference type="ARBA" id="ARBA00022840"/>
    </source>
</evidence>
<evidence type="ECO:0000313" key="4">
    <source>
        <dbReference type="EMBL" id="CAA0108798.1"/>
    </source>
</evidence>
<proteinExistence type="predicted"/>
<dbReference type="OrthoDB" id="3796539at2"/>
<dbReference type="PANTHER" id="PTHR16305:SF35">
    <property type="entry name" value="TRANSCRIPTIONAL ACTIVATOR DOMAIN"/>
    <property type="match status" value="1"/>
</dbReference>
<organism evidence="4 5">
    <name type="scientific">Mycolicibacterium vanbaalenii</name>
    <name type="common">Mycobacterium vanbaalenii</name>
    <dbReference type="NCBI Taxonomy" id="110539"/>
    <lineage>
        <taxon>Bacteria</taxon>
        <taxon>Bacillati</taxon>
        <taxon>Actinomycetota</taxon>
        <taxon>Actinomycetes</taxon>
        <taxon>Mycobacteriales</taxon>
        <taxon>Mycobacteriaceae</taxon>
        <taxon>Mycolicibacterium</taxon>
    </lineage>
</organism>
<sequence>MSTGAGARSPERQAVADFLDSVATGPAALVLEGEAGIGKTTLWSEAVTSCAEKGIRVLCARVGQAESVLAYAAVADLLTDVDPAVIESLPALQRLAMDRVLLRADGEGPATDQRVTAAAFGVVVEELAERAPVVIAIDDVQWLDASSKSVIAFVARRLRGPIGILATERCDPDQGTTSSWLQLGVAAATARTRLRPLSLGGLHGLILTRLGHALPRATMVRISEISGGNPFYALELARALDGQKLSPEPGLPQTLAELVRARIGRLDGDVRNLLLAVASVAAPTVDLLARVNTTTTDHIVELLETVETDGIITINGNQVRFTHPLLARGVYSDATPAGRRVIHRALAAVETQPELKARHLALAGTSADDTTLSTLDAAADAARQRGAPAAAAELLELAIHLGGDKPLRRVRAAGDHFRAGDTARAQALLDACLGDLRPGWLRAIALNLRAAVHIYDNRFTEAIALLNRAAEDARDTPPILVQTLMSLSLARGMGSHSDGADSADWVEEMVGTARRAVTLAEELGDPSMTSQALTMWVHTRFIHGYGVDEDSLARAVALECVDDDVPTAFSAGVIQAMVSAWTGDLAVARKQLSAVRQRCLQRGDDRNMMGVAAYHALIDMWSGNLGEAMSSAQESVERAQQLGGSHVEVIPLTVRAAVAAYQGDESAARADCAAVMQAVAESGAARMADWPRMTLGFLDVSRGDYAEAASTLQPLVDRLPQVPGIELMHGWFLPDAAEAMVALGRLDDADDVITLLETHGRRFDRAWMLATGARCRAMLLAANGSLDEALAKAEEAMAEHERLPMPFERSRSELFLGQVQRRRRSKDSAGRTLRAALESFEAMGSTLWAQRARAELARTNAGRSAESPLTPSEQRVAELAASGLRNRDIAAKLFISLKTVEHNLSRVYLKLGIRTRAELGRRLDRLR</sequence>
<dbReference type="CDD" id="cd06170">
    <property type="entry name" value="LuxR_C_like"/>
    <property type="match status" value="1"/>
</dbReference>
<dbReference type="Gene3D" id="1.10.10.10">
    <property type="entry name" value="Winged helix-like DNA-binding domain superfamily/Winged helix DNA-binding domain"/>
    <property type="match status" value="1"/>
</dbReference>
<keyword evidence="5" id="KW-1185">Reference proteome</keyword>
<feature type="domain" description="HTH luxR-type" evidence="3">
    <location>
        <begin position="862"/>
        <end position="927"/>
    </location>
</feature>
<dbReference type="Proteomes" id="UP000430146">
    <property type="component" value="Unassembled WGS sequence"/>
</dbReference>
<name>A0A5S9PWC4_MYCVN</name>
<reference evidence="4 5" key="1">
    <citation type="submission" date="2019-11" db="EMBL/GenBank/DDBJ databases">
        <authorList>
            <person name="Holert J."/>
        </authorList>
    </citation>
    <scope>NUCLEOTIDE SEQUENCE [LARGE SCALE GENOMIC DNA]</scope>
    <source>
        <strain evidence="4">BC8_1</strain>
    </source>
</reference>
<keyword evidence="1" id="KW-0547">Nucleotide-binding</keyword>
<dbReference type="InterPro" id="IPR016032">
    <property type="entry name" value="Sig_transdc_resp-reg_C-effctor"/>
</dbReference>
<dbReference type="GO" id="GO:0005737">
    <property type="term" value="C:cytoplasm"/>
    <property type="evidence" value="ECO:0007669"/>
    <property type="project" value="TreeGrafter"/>
</dbReference>
<dbReference type="PANTHER" id="PTHR16305">
    <property type="entry name" value="TESTICULAR SOLUBLE ADENYLYL CYCLASE"/>
    <property type="match status" value="1"/>
</dbReference>
<protein>
    <submittedName>
        <fullName evidence="4">HTH-type transcriptional regulator</fullName>
    </submittedName>
</protein>
<evidence type="ECO:0000259" key="3">
    <source>
        <dbReference type="PROSITE" id="PS50043"/>
    </source>
</evidence>
<keyword evidence="2" id="KW-0067">ATP-binding</keyword>
<accession>A0A5S9PWC4</accession>
<dbReference type="PROSITE" id="PS00622">
    <property type="entry name" value="HTH_LUXR_1"/>
    <property type="match status" value="1"/>
</dbReference>
<dbReference type="InterPro" id="IPR000792">
    <property type="entry name" value="Tscrpt_reg_LuxR_C"/>
</dbReference>
<dbReference type="SUPFAM" id="SSF52540">
    <property type="entry name" value="P-loop containing nucleoside triphosphate hydrolases"/>
    <property type="match status" value="1"/>
</dbReference>
<dbReference type="PRINTS" id="PR00038">
    <property type="entry name" value="HTHLUXR"/>
</dbReference>
<dbReference type="GO" id="GO:0005524">
    <property type="term" value="F:ATP binding"/>
    <property type="evidence" value="ECO:0007669"/>
    <property type="project" value="UniProtKB-KW"/>
</dbReference>
<dbReference type="InterPro" id="IPR041664">
    <property type="entry name" value="AAA_16"/>
</dbReference>
<dbReference type="SUPFAM" id="SSF46894">
    <property type="entry name" value="C-terminal effector domain of the bipartite response regulators"/>
    <property type="match status" value="1"/>
</dbReference>
<dbReference type="SMART" id="SM00421">
    <property type="entry name" value="HTH_LUXR"/>
    <property type="match status" value="1"/>
</dbReference>
<dbReference type="SUPFAM" id="SSF48452">
    <property type="entry name" value="TPR-like"/>
    <property type="match status" value="2"/>
</dbReference>
<dbReference type="Pfam" id="PF00196">
    <property type="entry name" value="GerE"/>
    <property type="match status" value="1"/>
</dbReference>
<dbReference type="InterPro" id="IPR027417">
    <property type="entry name" value="P-loop_NTPase"/>
</dbReference>
<dbReference type="InterPro" id="IPR036388">
    <property type="entry name" value="WH-like_DNA-bd_sf"/>
</dbReference>
<dbReference type="EMBL" id="CACSIP010000012">
    <property type="protein sequence ID" value="CAA0108798.1"/>
    <property type="molecule type" value="Genomic_DNA"/>
</dbReference>
<gene>
    <name evidence="4" type="ORF">AELLOGFF_00640</name>
</gene>
<evidence type="ECO:0000256" key="1">
    <source>
        <dbReference type="ARBA" id="ARBA00022741"/>
    </source>
</evidence>